<proteinExistence type="predicted"/>
<dbReference type="SUPFAM" id="SSF51126">
    <property type="entry name" value="Pectin lyase-like"/>
    <property type="match status" value="1"/>
</dbReference>
<feature type="compositionally biased region" description="Basic and acidic residues" evidence="1">
    <location>
        <begin position="482"/>
        <end position="491"/>
    </location>
</feature>
<comment type="caution">
    <text evidence="2">The sequence shown here is derived from an EMBL/GenBank/DDBJ whole genome shotgun (WGS) entry which is preliminary data.</text>
</comment>
<feature type="region of interest" description="Disordered" evidence="1">
    <location>
        <begin position="111"/>
        <end position="137"/>
    </location>
</feature>
<feature type="compositionally biased region" description="Acidic residues" evidence="1">
    <location>
        <begin position="156"/>
        <end position="178"/>
    </location>
</feature>
<feature type="region of interest" description="Disordered" evidence="1">
    <location>
        <begin position="151"/>
        <end position="222"/>
    </location>
</feature>
<feature type="compositionally biased region" description="Low complexity" evidence="1">
    <location>
        <begin position="195"/>
        <end position="204"/>
    </location>
</feature>
<dbReference type="InterPro" id="IPR012334">
    <property type="entry name" value="Pectin_lyas_fold"/>
</dbReference>
<feature type="compositionally biased region" description="Acidic residues" evidence="1">
    <location>
        <begin position="421"/>
        <end position="442"/>
    </location>
</feature>
<feature type="compositionally biased region" description="Polar residues" evidence="1">
    <location>
        <begin position="468"/>
        <end position="481"/>
    </location>
</feature>
<evidence type="ECO:0000313" key="2">
    <source>
        <dbReference type="EMBL" id="KAG0278674.1"/>
    </source>
</evidence>
<organism evidence="2 3">
    <name type="scientific">Linnemannia gamsii</name>
    <dbReference type="NCBI Taxonomy" id="64522"/>
    <lineage>
        <taxon>Eukaryota</taxon>
        <taxon>Fungi</taxon>
        <taxon>Fungi incertae sedis</taxon>
        <taxon>Mucoromycota</taxon>
        <taxon>Mortierellomycotina</taxon>
        <taxon>Mortierellomycetes</taxon>
        <taxon>Mortierellales</taxon>
        <taxon>Mortierellaceae</taxon>
        <taxon>Linnemannia</taxon>
    </lineage>
</organism>
<feature type="region of interest" description="Disordered" evidence="1">
    <location>
        <begin position="302"/>
        <end position="375"/>
    </location>
</feature>
<accession>A0ABQ7JKV1</accession>
<protein>
    <submittedName>
        <fullName evidence="2">Uncharacterized protein</fullName>
    </submittedName>
</protein>
<evidence type="ECO:0000313" key="3">
    <source>
        <dbReference type="Proteomes" id="UP001194696"/>
    </source>
</evidence>
<evidence type="ECO:0000256" key="1">
    <source>
        <dbReference type="SAM" id="MobiDB-lite"/>
    </source>
</evidence>
<reference evidence="2 3" key="1">
    <citation type="journal article" date="2020" name="Fungal Divers.">
        <title>Resolving the Mortierellaceae phylogeny through synthesis of multi-gene phylogenetics and phylogenomics.</title>
        <authorList>
            <person name="Vandepol N."/>
            <person name="Liber J."/>
            <person name="Desiro A."/>
            <person name="Na H."/>
            <person name="Kennedy M."/>
            <person name="Barry K."/>
            <person name="Grigoriev I.V."/>
            <person name="Miller A.N."/>
            <person name="O'Donnell K."/>
            <person name="Stajich J.E."/>
            <person name="Bonito G."/>
        </authorList>
    </citation>
    <scope>NUCLEOTIDE SEQUENCE [LARGE SCALE GENOMIC DNA]</scope>
    <source>
        <strain evidence="2 3">AD045</strain>
    </source>
</reference>
<dbReference type="EMBL" id="JAAAIM010001424">
    <property type="protein sequence ID" value="KAG0278674.1"/>
    <property type="molecule type" value="Genomic_DNA"/>
</dbReference>
<dbReference type="Gene3D" id="2.160.20.10">
    <property type="entry name" value="Single-stranded right-handed beta-helix, Pectin lyase-like"/>
    <property type="match status" value="1"/>
</dbReference>
<sequence>MSAAVVGAPEGYARLENPDGVAYDPLQLRADQLMLPVVAGVPPLSPANYNNSSPEALSKEQQDYRNRLEIERIEQEGSFYVELTPLEHQQAVAAAGSGAAGSVRYLKEPLPWEGLEREDQDGLDGNGIDSEDENSLGWSYSPWGGEFRYAISSDRDGDDEGYDEYDDGEDEFYYEEEEEGRRGGPKRKTRGIVSQRQQRQQQQQQRHKFSAMAAVDNDDGSSVVEEQDYLRLELTTQPFQDHINSNKNNAKDNTIAQVKEVTKTLKMEDPGESGESVTNLDPNIIDNIKEAVVESQVWDAEGAAQEKTPTGHDSNTQEYAETPLSGSVDTTTQKEKETVNALGGGGGEVGGGGRSFAAESKPMGSDAKLDGSMEAEVETVRPKLDQIDLLGHEAEIEWMQEQDEIQSAWKMKHHHRYKDEYSDEDVDEEQDINGEDDEEGEVLEGPLSSELPLDDPNWDKKHGGMNPKHSSMYKSQHNRPNNIDRSERPQDRDEDGTVFPKPYSKDPYSAIVHPINPKDPFSPLGYVAYNQQGDRIMDFSMVGWNEGNTDLPDAIKDVPVLKQLLPRQGADKNSDTGDDTERIQKALDRLGQMTRGGVVQGKTVVPTGALVLARGVYRISKPLRVRDSGILFRGDPKGGSRIVCQWEPTGPRYAVEIEGQKDKMLHETKVPVASDYTPVGSFFLALDPTYLPESTLAIGDQIMVTRIGNDRWIEDIGMDDFDSSKKGVKPWSKLRSQMFRTIRSLDRHTGIVQLDAPLPISIKRHYGGGWVTKYEDRKIRAVGVQFLDFVFPKNLGRTTDDMLDEKGRGSEDYRFSYEIFGNYALRLDRAAHVYFSHITTSFFHNFISIGTDVHHVTMDSVVHSYPNDMLSGQSAFQLSGQLVLIKNSLSQGSFHFFVDISHVPGPNVVHRAQAINIGKPHQPLPLDFAPGEVGPHMKFCTGLLFDQVITDGSIQIVNRGSMGSGQGFSGANSVVWNSRAREGVLTHRAQGFQNFVIGSEDFEADDRHPEDSQGWKEHLGSEVLPGSLYLRQLGDRMARMGKGWIS</sequence>
<feature type="region of interest" description="Disordered" evidence="1">
    <location>
        <begin position="418"/>
        <end position="509"/>
    </location>
</feature>
<gene>
    <name evidence="2" type="ORF">BGZ96_002283</name>
</gene>
<name>A0ABQ7JKV1_9FUNG</name>
<feature type="compositionally biased region" description="Polar residues" evidence="1">
    <location>
        <begin position="307"/>
        <end position="331"/>
    </location>
</feature>
<dbReference type="InterPro" id="IPR011050">
    <property type="entry name" value="Pectin_lyase_fold/virulence"/>
</dbReference>
<feature type="compositionally biased region" description="Gly residues" evidence="1">
    <location>
        <begin position="342"/>
        <end position="354"/>
    </location>
</feature>
<keyword evidence="3" id="KW-1185">Reference proteome</keyword>
<dbReference type="Proteomes" id="UP001194696">
    <property type="component" value="Unassembled WGS sequence"/>
</dbReference>